<gene>
    <name evidence="1" type="ORF">BECKTUN1418E_GA0071001_100629</name>
    <name evidence="2" type="ORF">BECKTUN1418F_GA0071002_10265</name>
</gene>
<evidence type="ECO:0008006" key="3">
    <source>
        <dbReference type="Google" id="ProtNLM"/>
    </source>
</evidence>
<dbReference type="EMBL" id="CAADFV010000006">
    <property type="protein sequence ID" value="VFK51627.1"/>
    <property type="molecule type" value="Genomic_DNA"/>
</dbReference>
<sequence length="158" mass="17463">MNALVIDVNVAIVANGKESPQANAACKLACIRKLCEGKKTIIAIDDGDYVLGEYRKHLSMSGQPGVGDEFMCWLHQNQDTATVCERVKIHEHPGRVFEEFPDDPALVEFDLSDRKYVAVAVASKNSPTIINAVDSDWSDFTQAFLRHGIKVQELCSEP</sequence>
<organism evidence="1">
    <name type="scientific">Candidatus Kentrum sp. TUN</name>
    <dbReference type="NCBI Taxonomy" id="2126343"/>
    <lineage>
        <taxon>Bacteria</taxon>
        <taxon>Pseudomonadati</taxon>
        <taxon>Pseudomonadota</taxon>
        <taxon>Gammaproteobacteria</taxon>
        <taxon>Candidatus Kentrum</taxon>
    </lineage>
</organism>
<dbReference type="AlphaFoldDB" id="A0A450ZCX4"/>
<name>A0A450ZCX4_9GAMM</name>
<reference evidence="1" key="1">
    <citation type="submission" date="2019-02" db="EMBL/GenBank/DDBJ databases">
        <authorList>
            <person name="Gruber-Vodicka R. H."/>
            <person name="Seah K. B. B."/>
        </authorList>
    </citation>
    <scope>NUCLEOTIDE SEQUENCE</scope>
    <source>
        <strain evidence="1">BECK_BY2</strain>
        <strain evidence="2">BECK_BY3</strain>
    </source>
</reference>
<evidence type="ECO:0000313" key="1">
    <source>
        <dbReference type="EMBL" id="VFK51627.1"/>
    </source>
</evidence>
<accession>A0A450ZCX4</accession>
<dbReference type="EMBL" id="CAADFY010000026">
    <property type="protein sequence ID" value="VFK53614.1"/>
    <property type="molecule type" value="Genomic_DNA"/>
</dbReference>
<proteinExistence type="predicted"/>
<protein>
    <recommendedName>
        <fullName evidence="3">PIN domain-containing protein</fullName>
    </recommendedName>
</protein>
<evidence type="ECO:0000313" key="2">
    <source>
        <dbReference type="EMBL" id="VFK53614.1"/>
    </source>
</evidence>